<evidence type="ECO:0000259" key="6">
    <source>
        <dbReference type="PROSITE" id="PS51918"/>
    </source>
</evidence>
<dbReference type="KEGG" id="cce:Ccel_0983"/>
<evidence type="ECO:0000256" key="3">
    <source>
        <dbReference type="ARBA" id="ARBA00022723"/>
    </source>
</evidence>
<dbReference type="InterPro" id="IPR007197">
    <property type="entry name" value="rSAM"/>
</dbReference>
<sequence>MLIDDIMGKIWEKNYTQYKKIYDDAIETDTNKLFKILSEQKMGIINYPGVTMNLLATSGCPHRFREDRMSGCSMCNYQSNFLSSNAAMAALREKDINLYAKAVRLSFENARGVMSKANAFELISANDTLNQKEFPTEAFEELFSKNDLFVRKPYKYIMETRASSVTKESIEILKKYIGEKSRVLIEFGIEAGDEWVRNHWINKNITDEEIKTAIALIHEAGFKVSVDIIIGIPGLTEQQSIDIFRQTVDWADKLLADEIICLPLNRKEGTIQGFLYSELKDNQKLSEVGLVNGEHTGLPWLFSVLDAVFYVAKESPHAIDKLNFAQLSTSQNLIENTMSYNKELGCSCSQLIIEALERFRRDKNVNALGEVREIIKNDSCYGEYTDLLEKQKGAGDIPATINLIIGEVAKKLWPESWEEKISSFEKELALYKGNNKKNIWRD</sequence>
<keyword evidence="3" id="KW-0479">Metal-binding</keyword>
<reference evidence="7 8" key="1">
    <citation type="submission" date="2009-01" db="EMBL/GenBank/DDBJ databases">
        <title>Complete sequence of Clostridium cellulolyticum H10.</title>
        <authorList>
            <consortium name="US DOE Joint Genome Institute"/>
            <person name="Lucas S."/>
            <person name="Copeland A."/>
            <person name="Lapidus A."/>
            <person name="Glavina del Rio T."/>
            <person name="Dalin E."/>
            <person name="Tice H."/>
            <person name="Bruce D."/>
            <person name="Goodwin L."/>
            <person name="Pitluck S."/>
            <person name="Chertkov O."/>
            <person name="Saunders E."/>
            <person name="Brettin T."/>
            <person name="Detter J.C."/>
            <person name="Han C."/>
            <person name="Larimer F."/>
            <person name="Land M."/>
            <person name="Hauser L."/>
            <person name="Kyrpides N."/>
            <person name="Ivanova N."/>
            <person name="Zhou J."/>
            <person name="Richardson P."/>
        </authorList>
    </citation>
    <scope>NUCLEOTIDE SEQUENCE [LARGE SCALE GENOMIC DNA]</scope>
    <source>
        <strain evidence="8">ATCC 35319 / DSM 5812 / JCM 6584 / H10</strain>
    </source>
</reference>
<protein>
    <submittedName>
        <fullName evidence="7">Radical SAM domain protein</fullName>
    </submittedName>
</protein>
<dbReference type="Gene3D" id="3.80.30.20">
    <property type="entry name" value="tm_1862 like domain"/>
    <property type="match status" value="1"/>
</dbReference>
<proteinExistence type="predicted"/>
<keyword evidence="5" id="KW-0411">Iron-sulfur</keyword>
<accession>B8I985</accession>
<dbReference type="InterPro" id="IPR006638">
    <property type="entry name" value="Elp3/MiaA/NifB-like_rSAM"/>
</dbReference>
<dbReference type="HOGENOM" id="CLU_628072_0_0_9"/>
<dbReference type="Pfam" id="PF04055">
    <property type="entry name" value="Radical_SAM"/>
    <property type="match status" value="1"/>
</dbReference>
<dbReference type="GO" id="GO:0051536">
    <property type="term" value="F:iron-sulfur cluster binding"/>
    <property type="evidence" value="ECO:0007669"/>
    <property type="project" value="UniProtKB-KW"/>
</dbReference>
<evidence type="ECO:0000256" key="4">
    <source>
        <dbReference type="ARBA" id="ARBA00023004"/>
    </source>
</evidence>
<evidence type="ECO:0000256" key="1">
    <source>
        <dbReference type="ARBA" id="ARBA00001966"/>
    </source>
</evidence>
<dbReference type="STRING" id="394503.Ccel_0983"/>
<evidence type="ECO:0000313" key="8">
    <source>
        <dbReference type="Proteomes" id="UP000001349"/>
    </source>
</evidence>
<dbReference type="GO" id="GO:0003824">
    <property type="term" value="F:catalytic activity"/>
    <property type="evidence" value="ECO:0007669"/>
    <property type="project" value="InterPro"/>
</dbReference>
<evidence type="ECO:0000256" key="2">
    <source>
        <dbReference type="ARBA" id="ARBA00022691"/>
    </source>
</evidence>
<keyword evidence="2" id="KW-0949">S-adenosyl-L-methionine</keyword>
<evidence type="ECO:0000313" key="7">
    <source>
        <dbReference type="EMBL" id="ACL75345.1"/>
    </source>
</evidence>
<dbReference type="GO" id="GO:0046872">
    <property type="term" value="F:metal ion binding"/>
    <property type="evidence" value="ECO:0007669"/>
    <property type="project" value="UniProtKB-KW"/>
</dbReference>
<dbReference type="SUPFAM" id="SSF102114">
    <property type="entry name" value="Radical SAM enzymes"/>
    <property type="match status" value="1"/>
</dbReference>
<dbReference type="OrthoDB" id="1741723at2"/>
<name>B8I985_RUMCH</name>
<dbReference type="PROSITE" id="PS51918">
    <property type="entry name" value="RADICAL_SAM"/>
    <property type="match status" value="1"/>
</dbReference>
<keyword evidence="8" id="KW-1185">Reference proteome</keyword>
<keyword evidence="4" id="KW-0408">Iron</keyword>
<dbReference type="AlphaFoldDB" id="B8I985"/>
<dbReference type="EMBL" id="CP001348">
    <property type="protein sequence ID" value="ACL75345.1"/>
    <property type="molecule type" value="Genomic_DNA"/>
</dbReference>
<dbReference type="eggNOG" id="COG1244">
    <property type="taxonomic scope" value="Bacteria"/>
</dbReference>
<dbReference type="Proteomes" id="UP000001349">
    <property type="component" value="Chromosome"/>
</dbReference>
<comment type="cofactor">
    <cofactor evidence="1">
        <name>[4Fe-4S] cluster</name>
        <dbReference type="ChEBI" id="CHEBI:49883"/>
    </cofactor>
</comment>
<dbReference type="RefSeq" id="WP_015924502.1">
    <property type="nucleotide sequence ID" value="NC_011898.1"/>
</dbReference>
<dbReference type="InterPro" id="IPR051198">
    <property type="entry name" value="BchE-like"/>
</dbReference>
<dbReference type="PANTHER" id="PTHR43409">
    <property type="entry name" value="ANAEROBIC MAGNESIUM-PROTOPORPHYRIN IX MONOMETHYL ESTER CYCLASE-RELATED"/>
    <property type="match status" value="1"/>
</dbReference>
<dbReference type="SFLD" id="SFLDS00029">
    <property type="entry name" value="Radical_SAM"/>
    <property type="match status" value="1"/>
</dbReference>
<organism evidence="7 8">
    <name type="scientific">Ruminiclostridium cellulolyticum (strain ATCC 35319 / DSM 5812 / JCM 6584 / H10)</name>
    <name type="common">Clostridium cellulolyticum</name>
    <dbReference type="NCBI Taxonomy" id="394503"/>
    <lineage>
        <taxon>Bacteria</taxon>
        <taxon>Bacillati</taxon>
        <taxon>Bacillota</taxon>
        <taxon>Clostridia</taxon>
        <taxon>Eubacteriales</taxon>
        <taxon>Oscillospiraceae</taxon>
        <taxon>Ruminiclostridium</taxon>
    </lineage>
</organism>
<dbReference type="CDD" id="cd01335">
    <property type="entry name" value="Radical_SAM"/>
    <property type="match status" value="1"/>
</dbReference>
<dbReference type="InterPro" id="IPR023404">
    <property type="entry name" value="rSAM_horseshoe"/>
</dbReference>
<dbReference type="SMART" id="SM00729">
    <property type="entry name" value="Elp3"/>
    <property type="match status" value="1"/>
</dbReference>
<evidence type="ECO:0000256" key="5">
    <source>
        <dbReference type="ARBA" id="ARBA00023014"/>
    </source>
</evidence>
<gene>
    <name evidence="7" type="ordered locus">Ccel_0983</name>
</gene>
<dbReference type="InterPro" id="IPR058240">
    <property type="entry name" value="rSAM_sf"/>
</dbReference>
<feature type="domain" description="Radical SAM core" evidence="6">
    <location>
        <begin position="46"/>
        <end position="295"/>
    </location>
</feature>